<dbReference type="Proteomes" id="UP000019666">
    <property type="component" value="Unassembled WGS sequence"/>
</dbReference>
<gene>
    <name evidence="2" type="ORF">Rumeso_04897</name>
</gene>
<accession>A0A017HAV3</accession>
<sequence length="83" mass="8685">MGLTDEHGEMVDITRQGFATLTMPDGASTVQLPIGIAAQLCELDASELAPVTAGEDQGSSCELTQEDVDTTSFPGLRLARSTD</sequence>
<name>A0A017HAV3_9RHOB</name>
<feature type="region of interest" description="Disordered" evidence="1">
    <location>
        <begin position="51"/>
        <end position="83"/>
    </location>
</feature>
<dbReference type="HOGENOM" id="CLU_2540512_0_0_5"/>
<reference evidence="2 3" key="1">
    <citation type="submission" date="2013-02" db="EMBL/GenBank/DDBJ databases">
        <authorList>
            <person name="Fiebig A."/>
            <person name="Goeker M."/>
            <person name="Klenk H.-P.P."/>
        </authorList>
    </citation>
    <scope>NUCLEOTIDE SEQUENCE [LARGE SCALE GENOMIC DNA]</scope>
    <source>
        <strain evidence="2 3">DSM 19309</strain>
    </source>
</reference>
<comment type="caution">
    <text evidence="2">The sequence shown here is derived from an EMBL/GenBank/DDBJ whole genome shotgun (WGS) entry which is preliminary data.</text>
</comment>
<dbReference type="AlphaFoldDB" id="A0A017HAV3"/>
<proteinExistence type="predicted"/>
<organism evidence="2 3">
    <name type="scientific">Rubellimicrobium mesophilum DSM 19309</name>
    <dbReference type="NCBI Taxonomy" id="442562"/>
    <lineage>
        <taxon>Bacteria</taxon>
        <taxon>Pseudomonadati</taxon>
        <taxon>Pseudomonadota</taxon>
        <taxon>Alphaproteobacteria</taxon>
        <taxon>Rhodobacterales</taxon>
        <taxon>Roseobacteraceae</taxon>
        <taxon>Rubellimicrobium</taxon>
    </lineage>
</organism>
<keyword evidence="3" id="KW-1185">Reference proteome</keyword>
<protein>
    <submittedName>
        <fullName evidence="2">Uncharacterized protein</fullName>
    </submittedName>
</protein>
<evidence type="ECO:0000313" key="3">
    <source>
        <dbReference type="Proteomes" id="UP000019666"/>
    </source>
</evidence>
<evidence type="ECO:0000256" key="1">
    <source>
        <dbReference type="SAM" id="MobiDB-lite"/>
    </source>
</evidence>
<evidence type="ECO:0000313" key="2">
    <source>
        <dbReference type="EMBL" id="EYD71496.1"/>
    </source>
</evidence>
<dbReference type="EMBL" id="AOSK01000136">
    <property type="protein sequence ID" value="EYD71496.1"/>
    <property type="molecule type" value="Genomic_DNA"/>
</dbReference>